<dbReference type="OrthoDB" id="2085311at2"/>
<accession>A0A4R3LUZ1</accession>
<keyword evidence="2 9" id="KW-0813">Transport</keyword>
<comment type="similarity">
    <text evidence="8 9">Belongs to the TRAP transporter small permease family.</text>
</comment>
<sequence>MKFIWLERLEEGLIAFLLAAMTLVTFMQVVARYGFNHSFVWALELTTYLFGALIFIGMSYGVRVGAHIGVDALVKILPASLARRVAVVASLLCLLYAAIVFIGGWVYVAKMVEIGILAQDLPIPQWVPRLVLPIGFALLFIRFAQVLFGLLTGKGNHLLGDEVEDALKYRSDTDSHYTPEHK</sequence>
<feature type="domain" description="Tripartite ATP-independent periplasmic transporters DctQ component" evidence="10">
    <location>
        <begin position="21"/>
        <end position="152"/>
    </location>
</feature>
<evidence type="ECO:0000256" key="1">
    <source>
        <dbReference type="ARBA" id="ARBA00004429"/>
    </source>
</evidence>
<evidence type="ECO:0000256" key="4">
    <source>
        <dbReference type="ARBA" id="ARBA00022519"/>
    </source>
</evidence>
<comment type="caution">
    <text evidence="11">The sequence shown here is derived from an EMBL/GenBank/DDBJ whole genome shotgun (WGS) entry which is preliminary data.</text>
</comment>
<dbReference type="PANTHER" id="PTHR35011:SF2">
    <property type="entry name" value="2,3-DIKETO-L-GULONATE TRAP TRANSPORTER SMALL PERMEASE PROTEIN YIAM"/>
    <property type="match status" value="1"/>
</dbReference>
<dbReference type="InterPro" id="IPR055348">
    <property type="entry name" value="DctQ"/>
</dbReference>
<evidence type="ECO:0000256" key="6">
    <source>
        <dbReference type="ARBA" id="ARBA00022989"/>
    </source>
</evidence>
<evidence type="ECO:0000313" key="11">
    <source>
        <dbReference type="EMBL" id="TCT04430.1"/>
    </source>
</evidence>
<comment type="subcellular location">
    <subcellularLocation>
        <location evidence="1 9">Cell inner membrane</location>
        <topology evidence="1 9">Multi-pass membrane protein</topology>
    </subcellularLocation>
</comment>
<dbReference type="AlphaFoldDB" id="A0A4R3LUZ1"/>
<organism evidence="11 12">
    <name type="scientific">Paralcaligenes ureilyticus</name>
    <dbReference type="NCBI Taxonomy" id="627131"/>
    <lineage>
        <taxon>Bacteria</taxon>
        <taxon>Pseudomonadati</taxon>
        <taxon>Pseudomonadota</taxon>
        <taxon>Betaproteobacteria</taxon>
        <taxon>Burkholderiales</taxon>
        <taxon>Alcaligenaceae</taxon>
        <taxon>Paralcaligenes</taxon>
    </lineage>
</organism>
<comment type="function">
    <text evidence="9">Part of the tripartite ATP-independent periplasmic (TRAP) transport system.</text>
</comment>
<gene>
    <name evidence="11" type="ORF">EDC26_11222</name>
</gene>
<keyword evidence="4 9" id="KW-0997">Cell inner membrane</keyword>
<dbReference type="InterPro" id="IPR007387">
    <property type="entry name" value="TRAP_DctQ"/>
</dbReference>
<evidence type="ECO:0000256" key="9">
    <source>
        <dbReference type="RuleBase" id="RU369079"/>
    </source>
</evidence>
<reference evidence="11 12" key="1">
    <citation type="submission" date="2019-03" db="EMBL/GenBank/DDBJ databases">
        <title>Genomic Encyclopedia of Type Strains, Phase IV (KMG-IV): sequencing the most valuable type-strain genomes for metagenomic binning, comparative biology and taxonomic classification.</title>
        <authorList>
            <person name="Goeker M."/>
        </authorList>
    </citation>
    <scope>NUCLEOTIDE SEQUENCE [LARGE SCALE GENOMIC DNA]</scope>
    <source>
        <strain evidence="11 12">DSM 24591</strain>
    </source>
</reference>
<evidence type="ECO:0000256" key="5">
    <source>
        <dbReference type="ARBA" id="ARBA00022692"/>
    </source>
</evidence>
<feature type="transmembrane region" description="Helical" evidence="9">
    <location>
        <begin position="12"/>
        <end position="35"/>
    </location>
</feature>
<feature type="transmembrane region" description="Helical" evidence="9">
    <location>
        <begin position="85"/>
        <end position="108"/>
    </location>
</feature>
<keyword evidence="7 9" id="KW-0472">Membrane</keyword>
<dbReference type="GO" id="GO:0015740">
    <property type="term" value="P:C4-dicarboxylate transport"/>
    <property type="evidence" value="ECO:0007669"/>
    <property type="project" value="TreeGrafter"/>
</dbReference>
<evidence type="ECO:0000259" key="10">
    <source>
        <dbReference type="Pfam" id="PF04290"/>
    </source>
</evidence>
<evidence type="ECO:0000313" key="12">
    <source>
        <dbReference type="Proteomes" id="UP000295525"/>
    </source>
</evidence>
<dbReference type="EMBL" id="SMAJ01000012">
    <property type="protein sequence ID" value="TCT04430.1"/>
    <property type="molecule type" value="Genomic_DNA"/>
</dbReference>
<dbReference type="PANTHER" id="PTHR35011">
    <property type="entry name" value="2,3-DIKETO-L-GULONATE TRAP TRANSPORTER SMALL PERMEASE PROTEIN YIAM"/>
    <property type="match status" value="1"/>
</dbReference>
<feature type="transmembrane region" description="Helical" evidence="9">
    <location>
        <begin position="130"/>
        <end position="151"/>
    </location>
</feature>
<protein>
    <recommendedName>
        <fullName evidence="9">TRAP transporter small permease protein</fullName>
    </recommendedName>
</protein>
<dbReference type="Proteomes" id="UP000295525">
    <property type="component" value="Unassembled WGS sequence"/>
</dbReference>
<evidence type="ECO:0000256" key="3">
    <source>
        <dbReference type="ARBA" id="ARBA00022475"/>
    </source>
</evidence>
<keyword evidence="12" id="KW-1185">Reference proteome</keyword>
<evidence type="ECO:0000256" key="2">
    <source>
        <dbReference type="ARBA" id="ARBA00022448"/>
    </source>
</evidence>
<feature type="transmembrane region" description="Helical" evidence="9">
    <location>
        <begin position="47"/>
        <end position="73"/>
    </location>
</feature>
<evidence type="ECO:0000256" key="8">
    <source>
        <dbReference type="ARBA" id="ARBA00038436"/>
    </source>
</evidence>
<evidence type="ECO:0000256" key="7">
    <source>
        <dbReference type="ARBA" id="ARBA00023136"/>
    </source>
</evidence>
<keyword evidence="6 9" id="KW-1133">Transmembrane helix</keyword>
<comment type="subunit">
    <text evidence="9">The complex comprises the extracytoplasmic solute receptor protein and the two transmembrane proteins.</text>
</comment>
<dbReference type="RefSeq" id="WP_132583784.1">
    <property type="nucleotide sequence ID" value="NZ_SMAJ01000012.1"/>
</dbReference>
<dbReference type="GO" id="GO:0022857">
    <property type="term" value="F:transmembrane transporter activity"/>
    <property type="evidence" value="ECO:0007669"/>
    <property type="project" value="UniProtKB-UniRule"/>
</dbReference>
<proteinExistence type="inferred from homology"/>
<dbReference type="GO" id="GO:0005886">
    <property type="term" value="C:plasma membrane"/>
    <property type="evidence" value="ECO:0007669"/>
    <property type="project" value="UniProtKB-SubCell"/>
</dbReference>
<name>A0A4R3LUZ1_9BURK</name>
<keyword evidence="5 9" id="KW-0812">Transmembrane</keyword>
<dbReference type="Pfam" id="PF04290">
    <property type="entry name" value="DctQ"/>
    <property type="match status" value="1"/>
</dbReference>
<keyword evidence="3" id="KW-1003">Cell membrane</keyword>